<proteinExistence type="predicted"/>
<evidence type="ECO:0000313" key="1">
    <source>
        <dbReference type="EMBL" id="AGF57809.1"/>
    </source>
</evidence>
<sequence>MIMKTPINFDSIIHIRYEDGSIEDSFSFPGIQGLKKCTFNKMNGYDSNNNRVTNLVGYDGRELIKRCPCCMCDKHVTEFGYNGRITNRKRDQSQCTKCRGSY</sequence>
<dbReference type="HOGENOM" id="CLU_2272511_0_0_9"/>
<reference evidence="1 2" key="1">
    <citation type="submission" date="2013-02" db="EMBL/GenBank/DDBJ databases">
        <title>Genome sequence of Clostridium saccharoperbutylacetonicum N1-4(HMT).</title>
        <authorList>
            <person name="Poehlein A."/>
            <person name="Daniel R."/>
        </authorList>
    </citation>
    <scope>NUCLEOTIDE SEQUENCE [LARGE SCALE GENOMIC DNA]</scope>
    <source>
        <strain evidence="2">N1-4(HMT)</strain>
    </source>
</reference>
<accession>M1MIR8</accession>
<dbReference type="Proteomes" id="UP000011728">
    <property type="component" value="Chromosome"/>
</dbReference>
<gene>
    <name evidence="1" type="ORF">Cspa_c40540</name>
</gene>
<protein>
    <submittedName>
        <fullName evidence="1">Uncharacterized protein</fullName>
    </submittedName>
</protein>
<organism evidence="1 2">
    <name type="scientific">Clostridium saccharoperbutylacetonicum N1-4(HMT)</name>
    <dbReference type="NCBI Taxonomy" id="931276"/>
    <lineage>
        <taxon>Bacteria</taxon>
        <taxon>Bacillati</taxon>
        <taxon>Bacillota</taxon>
        <taxon>Clostridia</taxon>
        <taxon>Eubacteriales</taxon>
        <taxon>Clostridiaceae</taxon>
        <taxon>Clostridium</taxon>
    </lineage>
</organism>
<dbReference type="OrthoDB" id="1913066at2"/>
<dbReference type="KEGG" id="csr:Cspa_c40540"/>
<name>M1MIR8_9CLOT</name>
<dbReference type="EMBL" id="CP004121">
    <property type="protein sequence ID" value="AGF57809.1"/>
    <property type="molecule type" value="Genomic_DNA"/>
</dbReference>
<keyword evidence="2" id="KW-1185">Reference proteome</keyword>
<evidence type="ECO:0000313" key="2">
    <source>
        <dbReference type="Proteomes" id="UP000011728"/>
    </source>
</evidence>
<dbReference type="AlphaFoldDB" id="M1MIR8"/>
<dbReference type="PATRIC" id="fig|931276.5.peg.4087"/>
<dbReference type="RefSeq" id="WP_015394120.1">
    <property type="nucleotide sequence ID" value="NC_020291.1"/>
</dbReference>